<gene>
    <name evidence="1" type="ORF">IV454_01305</name>
</gene>
<dbReference type="EMBL" id="CP065053">
    <property type="protein sequence ID" value="QPI50306.1"/>
    <property type="molecule type" value="Genomic_DNA"/>
</dbReference>
<evidence type="ECO:0000313" key="2">
    <source>
        <dbReference type="Proteomes" id="UP000662888"/>
    </source>
</evidence>
<dbReference type="Proteomes" id="UP000662888">
    <property type="component" value="Chromosome"/>
</dbReference>
<organism evidence="1 2">
    <name type="scientific">Massilia antarctica</name>
    <dbReference type="NCBI Taxonomy" id="2765360"/>
    <lineage>
        <taxon>Bacteria</taxon>
        <taxon>Pseudomonadati</taxon>
        <taxon>Pseudomonadota</taxon>
        <taxon>Betaproteobacteria</taxon>
        <taxon>Burkholderiales</taxon>
        <taxon>Oxalobacteraceae</taxon>
        <taxon>Telluria group</taxon>
        <taxon>Massilia</taxon>
    </lineage>
</organism>
<protein>
    <submittedName>
        <fullName evidence="1">Uncharacterized protein</fullName>
    </submittedName>
</protein>
<accession>A0AA48WD31</accession>
<keyword evidence="2" id="KW-1185">Reference proteome</keyword>
<sequence length="204" mass="22658">MKLLNVGDKSKAICYNCQELVSTTYRRRDVPFSDGVGLAKDILAGVCDLCDRVVSTPAQSTPAIKASRDKAMVPIEAQLPAIYLDALDLACYRIDSSVNSDFRKRLLMYYVRKSAKNSTGPEQLVSALRKKAEFEVVAEPSRKRLSIKVSQPMADEIAAVMKSTKLNKTDLMKSIVLQINEEIIKPKVPKHIDELQTLAMVAHC</sequence>
<name>A0AA48WD31_9BURK</name>
<reference evidence="1 2" key="1">
    <citation type="submission" date="2020-11" db="EMBL/GenBank/DDBJ databases">
        <authorList>
            <person name="Sun Q."/>
        </authorList>
    </citation>
    <scope>NUCLEOTIDE SEQUENCE [LARGE SCALE GENOMIC DNA]</scope>
    <source>
        <strain evidence="1 2">P8398</strain>
    </source>
</reference>
<proteinExistence type="predicted"/>
<evidence type="ECO:0000313" key="1">
    <source>
        <dbReference type="EMBL" id="QPI50306.1"/>
    </source>
</evidence>
<dbReference type="RefSeq" id="WP_206089846.1">
    <property type="nucleotide sequence ID" value="NZ_CP065053.1"/>
</dbReference>